<dbReference type="SUPFAM" id="SSF53448">
    <property type="entry name" value="Nucleotide-diphospho-sugar transferases"/>
    <property type="match status" value="1"/>
</dbReference>
<accession>A0A6M1TV85</accession>
<comment type="caution">
    <text evidence="1">The sequence shown here is derived from an EMBL/GenBank/DDBJ whole genome shotgun (WGS) entry which is preliminary data.</text>
</comment>
<dbReference type="RefSeq" id="WP_165050367.1">
    <property type="nucleotide sequence ID" value="NZ_JAALFE010000010.1"/>
</dbReference>
<dbReference type="EMBL" id="JAALFE010000010">
    <property type="protein sequence ID" value="NGQ91627.1"/>
    <property type="molecule type" value="Genomic_DNA"/>
</dbReference>
<keyword evidence="2" id="KW-1185">Reference proteome</keyword>
<protein>
    <recommendedName>
        <fullName evidence="3">Nucleotide-diphospho-sugar transferase domain-containing protein</fullName>
    </recommendedName>
</protein>
<reference evidence="1 2" key="1">
    <citation type="submission" date="2020-02" db="EMBL/GenBank/DDBJ databases">
        <title>Rhodobacter translucens sp. nov., a novel bacterium isolated from activated sludge.</title>
        <authorList>
            <person name="Liu J."/>
        </authorList>
    </citation>
    <scope>NUCLEOTIDE SEQUENCE [LARGE SCALE GENOMIC DNA]</scope>
    <source>
        <strain evidence="1 2">HX-7-19</strain>
    </source>
</reference>
<dbReference type="Proteomes" id="UP000474758">
    <property type="component" value="Unassembled WGS sequence"/>
</dbReference>
<name>A0A6M1TV85_9RHOB</name>
<evidence type="ECO:0000313" key="2">
    <source>
        <dbReference type="Proteomes" id="UP000474758"/>
    </source>
</evidence>
<evidence type="ECO:0008006" key="3">
    <source>
        <dbReference type="Google" id="ProtNLM"/>
    </source>
</evidence>
<evidence type="ECO:0000313" key="1">
    <source>
        <dbReference type="EMBL" id="NGQ91627.1"/>
    </source>
</evidence>
<proteinExistence type="predicted"/>
<dbReference type="AlphaFoldDB" id="A0A6M1TV85"/>
<sequence length="294" mass="33582">MPDLTFFFIVEPPKYQLMACYLAGSIRENFGPQVAMVGYCPAHRMAELDPSVVKALARMGCEVRPMQTMGRFDPPYPHGNKMLAALQPRDSDYSCFLDSDILFLRPNQPENLIREGHVSLTPAASMGWAGQDIWPRIYETVGLDLPEERIRLMNQTKGKDRMPYFSSGLFAFPERHLNGEGLRFPEVWMQVADAVEANPDIPAKRPYLDQMTLPLAIRKAGLGWNILPKEQHYILGGRKRGEPLPQDRDIFAVHYRTWEIVKEYGLVRRAKDMLEKHAGVRRLAQIDKRAEAAE</sequence>
<organism evidence="1 2">
    <name type="scientific">Paragemmobacter kunshanensis</name>
    <dbReference type="NCBI Taxonomy" id="2583234"/>
    <lineage>
        <taxon>Bacteria</taxon>
        <taxon>Pseudomonadati</taxon>
        <taxon>Pseudomonadota</taxon>
        <taxon>Alphaproteobacteria</taxon>
        <taxon>Rhodobacterales</taxon>
        <taxon>Paracoccaceae</taxon>
        <taxon>Paragemmobacter</taxon>
    </lineage>
</organism>
<gene>
    <name evidence="1" type="ORF">G5V65_12030</name>
</gene>
<dbReference type="InterPro" id="IPR029044">
    <property type="entry name" value="Nucleotide-diphossugar_trans"/>
</dbReference>